<dbReference type="GO" id="GO:0003774">
    <property type="term" value="F:cytoskeletal motor activity"/>
    <property type="evidence" value="ECO:0007669"/>
    <property type="project" value="InterPro"/>
</dbReference>
<evidence type="ECO:0000256" key="2">
    <source>
        <dbReference type="ARBA" id="ARBA00022490"/>
    </source>
</evidence>
<dbReference type="GO" id="GO:0016459">
    <property type="term" value="C:myosin complex"/>
    <property type="evidence" value="ECO:0007669"/>
    <property type="project" value="UniProtKB-KW"/>
</dbReference>
<comment type="caution">
    <text evidence="9">The sequence shown here is derived from an EMBL/GenBank/DDBJ whole genome shotgun (WGS) entry which is preliminary data.</text>
</comment>
<keyword evidence="4" id="KW-0067">ATP-binding</keyword>
<comment type="similarity">
    <text evidence="7">Belongs to the TRAFAC class myosin-kinesin ATPase superfamily. Myosin family.</text>
</comment>
<gene>
    <name evidence="9" type="ORF">NP493_569g01077</name>
</gene>
<dbReference type="Pfam" id="PF00063">
    <property type="entry name" value="Myosin_head"/>
    <property type="match status" value="1"/>
</dbReference>
<evidence type="ECO:0000313" key="9">
    <source>
        <dbReference type="EMBL" id="KAK2177936.1"/>
    </source>
</evidence>
<keyword evidence="10" id="KW-1185">Reference proteome</keyword>
<dbReference type="PANTHER" id="PTHR46049">
    <property type="entry name" value="AGAP003327-PA"/>
    <property type="match status" value="1"/>
</dbReference>
<proteinExistence type="inferred from homology"/>
<comment type="caution">
    <text evidence="7">Lacks conserved residue(s) required for the propagation of feature annotation.</text>
</comment>
<dbReference type="Gene3D" id="6.20.240.20">
    <property type="match status" value="1"/>
</dbReference>
<keyword evidence="6" id="KW-0505">Motor protein</keyword>
<keyword evidence="5 7" id="KW-0518">Myosin</keyword>
<dbReference type="InterPro" id="IPR001609">
    <property type="entry name" value="Myosin_head_motor_dom-like"/>
</dbReference>
<dbReference type="GO" id="GO:0005737">
    <property type="term" value="C:cytoplasm"/>
    <property type="evidence" value="ECO:0007669"/>
    <property type="project" value="UniProtKB-SubCell"/>
</dbReference>
<evidence type="ECO:0000256" key="6">
    <source>
        <dbReference type="ARBA" id="ARBA00023175"/>
    </source>
</evidence>
<comment type="subcellular location">
    <subcellularLocation>
        <location evidence="1">Cytoplasm</location>
    </subcellularLocation>
</comment>
<organism evidence="9 10">
    <name type="scientific">Ridgeia piscesae</name>
    <name type="common">Tubeworm</name>
    <dbReference type="NCBI Taxonomy" id="27915"/>
    <lineage>
        <taxon>Eukaryota</taxon>
        <taxon>Metazoa</taxon>
        <taxon>Spiralia</taxon>
        <taxon>Lophotrochozoa</taxon>
        <taxon>Annelida</taxon>
        <taxon>Polychaeta</taxon>
        <taxon>Sedentaria</taxon>
        <taxon>Canalipalpata</taxon>
        <taxon>Sabellida</taxon>
        <taxon>Siboglinidae</taxon>
        <taxon>Ridgeia</taxon>
    </lineage>
</organism>
<dbReference type="InterPro" id="IPR036961">
    <property type="entry name" value="Kinesin_motor_dom_sf"/>
</dbReference>
<evidence type="ECO:0000259" key="8">
    <source>
        <dbReference type="PROSITE" id="PS51456"/>
    </source>
</evidence>
<dbReference type="InterPro" id="IPR051724">
    <property type="entry name" value="Actin_motor_Myosin"/>
</dbReference>
<evidence type="ECO:0000256" key="3">
    <source>
        <dbReference type="ARBA" id="ARBA00022741"/>
    </source>
</evidence>
<sequence>MSKCTPWFVRCIKPNVEKAPMYFDEQVVLAQLRYTGMLETIRIRKLGYPIRVRFHTFADRYFVLLPDQFNVLGRRRDDKDVCSTVLSKINPKWALDWQMGMTKVS</sequence>
<evidence type="ECO:0000313" key="10">
    <source>
        <dbReference type="Proteomes" id="UP001209878"/>
    </source>
</evidence>
<name>A0AAD9KV20_RIDPI</name>
<dbReference type="InterPro" id="IPR027417">
    <property type="entry name" value="P-loop_NTPase"/>
</dbReference>
<dbReference type="EMBL" id="JAODUO010000570">
    <property type="protein sequence ID" value="KAK2177936.1"/>
    <property type="molecule type" value="Genomic_DNA"/>
</dbReference>
<accession>A0AAD9KV20</accession>
<keyword evidence="3" id="KW-0547">Nucleotide-binding</keyword>
<dbReference type="FunFam" id="3.40.850.10:FF:000008">
    <property type="entry name" value="Putative unconventional myosin-IXa"/>
    <property type="match status" value="1"/>
</dbReference>
<dbReference type="Proteomes" id="UP001209878">
    <property type="component" value="Unassembled WGS sequence"/>
</dbReference>
<dbReference type="PANTHER" id="PTHR46049:SF5">
    <property type="entry name" value="PLECKSTRIN HOMOLOGY DOMAIN-CONTAINING FAMILY H MEMBER 3"/>
    <property type="match status" value="1"/>
</dbReference>
<dbReference type="GO" id="GO:0003779">
    <property type="term" value="F:actin binding"/>
    <property type="evidence" value="ECO:0007669"/>
    <property type="project" value="UniProtKB-KW"/>
</dbReference>
<dbReference type="AlphaFoldDB" id="A0AAD9KV20"/>
<evidence type="ECO:0000256" key="7">
    <source>
        <dbReference type="PROSITE-ProRule" id="PRU00782"/>
    </source>
</evidence>
<feature type="domain" description="Myosin motor" evidence="8">
    <location>
        <begin position="1"/>
        <end position="105"/>
    </location>
</feature>
<keyword evidence="7" id="KW-0009">Actin-binding</keyword>
<dbReference type="SUPFAM" id="SSF52540">
    <property type="entry name" value="P-loop containing nucleoside triphosphate hydrolases"/>
    <property type="match status" value="1"/>
</dbReference>
<protein>
    <recommendedName>
        <fullName evidence="8">Myosin motor domain-containing protein</fullName>
    </recommendedName>
</protein>
<dbReference type="PROSITE" id="PS51456">
    <property type="entry name" value="MYOSIN_MOTOR"/>
    <property type="match status" value="1"/>
</dbReference>
<evidence type="ECO:0000256" key="4">
    <source>
        <dbReference type="ARBA" id="ARBA00022840"/>
    </source>
</evidence>
<dbReference type="Gene3D" id="3.40.850.10">
    <property type="entry name" value="Kinesin motor domain"/>
    <property type="match status" value="1"/>
</dbReference>
<dbReference type="GO" id="GO:0005524">
    <property type="term" value="F:ATP binding"/>
    <property type="evidence" value="ECO:0007669"/>
    <property type="project" value="UniProtKB-KW"/>
</dbReference>
<evidence type="ECO:0000256" key="5">
    <source>
        <dbReference type="ARBA" id="ARBA00023123"/>
    </source>
</evidence>
<keyword evidence="2" id="KW-0963">Cytoplasm</keyword>
<reference evidence="9" key="1">
    <citation type="journal article" date="2023" name="Mol. Biol. Evol.">
        <title>Third-Generation Sequencing Reveals the Adaptive Role of the Epigenome in Three Deep-Sea Polychaetes.</title>
        <authorList>
            <person name="Perez M."/>
            <person name="Aroh O."/>
            <person name="Sun Y."/>
            <person name="Lan Y."/>
            <person name="Juniper S.K."/>
            <person name="Young C.R."/>
            <person name="Angers B."/>
            <person name="Qian P.Y."/>
        </authorList>
    </citation>
    <scope>NUCLEOTIDE SEQUENCE</scope>
    <source>
        <strain evidence="9">R07B-5</strain>
    </source>
</reference>
<evidence type="ECO:0000256" key="1">
    <source>
        <dbReference type="ARBA" id="ARBA00004496"/>
    </source>
</evidence>